<evidence type="ECO:0000313" key="2">
    <source>
        <dbReference type="Proteomes" id="UP000005436"/>
    </source>
</evidence>
<dbReference type="EMBL" id="CP003191">
    <property type="protein sequence ID" value="AEW20156.1"/>
    <property type="molecule type" value="Genomic_DNA"/>
</dbReference>
<organism evidence="1 2">
    <name type="scientific">Tannerella forsythia (strain ATCC 43037 / JCM 10827 / CCUG 21028 A / KCTC 5666 / FDC 338)</name>
    <name type="common">Bacteroides forsythus</name>
    <dbReference type="NCBI Taxonomy" id="203275"/>
    <lineage>
        <taxon>Bacteria</taxon>
        <taxon>Pseudomonadati</taxon>
        <taxon>Bacteroidota</taxon>
        <taxon>Bacteroidia</taxon>
        <taxon>Bacteroidales</taxon>
        <taxon>Tannerellaceae</taxon>
        <taxon>Tannerella</taxon>
    </lineage>
</organism>
<proteinExistence type="predicted"/>
<evidence type="ECO:0000313" key="1">
    <source>
        <dbReference type="EMBL" id="AEW20156.1"/>
    </source>
</evidence>
<keyword evidence="2" id="KW-1185">Reference proteome</keyword>
<dbReference type="STRING" id="203275.BFO_2767"/>
<protein>
    <submittedName>
        <fullName evidence="1">Uncharacterized protein</fullName>
    </submittedName>
</protein>
<reference evidence="2" key="1">
    <citation type="submission" date="2011-12" db="EMBL/GenBank/DDBJ databases">
        <title>Complete sequence of Tannerella forsythia ATCC 43037.</title>
        <authorList>
            <person name="Dewhirst F."/>
            <person name="Tanner A."/>
            <person name="Izard J."/>
            <person name="Brinkac L."/>
            <person name="Durkin A.S."/>
            <person name="Hostetler J."/>
            <person name="Shetty J."/>
            <person name="Torralba M."/>
            <person name="Gill S."/>
            <person name="Nelson K."/>
        </authorList>
    </citation>
    <scope>NUCLEOTIDE SEQUENCE [LARGE SCALE GENOMIC DNA]</scope>
    <source>
        <strain evidence="2">ATCC 43037 / JCM 10827 / CCUG 33226 / KCTC 5666 / FDC 338</strain>
    </source>
</reference>
<sequence>MPSQILFVPLSPEKGSPHEFFINITNKLLVFYLMEGW</sequence>
<dbReference type="Proteomes" id="UP000005436">
    <property type="component" value="Chromosome"/>
</dbReference>
<dbReference type="KEGG" id="tfo:BFO_2767"/>
<gene>
    <name evidence="1" type="ordered locus">BFO_2767</name>
</gene>
<name>G8UMT5_TANFA</name>
<accession>G8UMT5</accession>
<dbReference type="AlphaFoldDB" id="G8UMT5"/>
<dbReference type="HOGENOM" id="CLU_3349693_0_0_10"/>